<dbReference type="GO" id="GO:0005783">
    <property type="term" value="C:endoplasmic reticulum"/>
    <property type="evidence" value="ECO:0007669"/>
    <property type="project" value="TreeGrafter"/>
</dbReference>
<evidence type="ECO:0000259" key="5">
    <source>
        <dbReference type="SMART" id="SM00563"/>
    </source>
</evidence>
<keyword evidence="3" id="KW-0012">Acyltransferase</keyword>
<evidence type="ECO:0000313" key="7">
    <source>
        <dbReference type="Proteomes" id="UP000828390"/>
    </source>
</evidence>
<dbReference type="PANTHER" id="PTHR10983:SF16">
    <property type="entry name" value="LYSOCARDIOLIPIN ACYLTRANSFERASE 1"/>
    <property type="match status" value="1"/>
</dbReference>
<evidence type="ECO:0000256" key="4">
    <source>
        <dbReference type="SAM" id="Phobius"/>
    </source>
</evidence>
<evidence type="ECO:0000256" key="1">
    <source>
        <dbReference type="ARBA" id="ARBA00008655"/>
    </source>
</evidence>
<evidence type="ECO:0000256" key="3">
    <source>
        <dbReference type="ARBA" id="ARBA00023315"/>
    </source>
</evidence>
<organism evidence="6 7">
    <name type="scientific">Dreissena polymorpha</name>
    <name type="common">Zebra mussel</name>
    <name type="synonym">Mytilus polymorpha</name>
    <dbReference type="NCBI Taxonomy" id="45954"/>
    <lineage>
        <taxon>Eukaryota</taxon>
        <taxon>Metazoa</taxon>
        <taxon>Spiralia</taxon>
        <taxon>Lophotrochozoa</taxon>
        <taxon>Mollusca</taxon>
        <taxon>Bivalvia</taxon>
        <taxon>Autobranchia</taxon>
        <taxon>Heteroconchia</taxon>
        <taxon>Euheterodonta</taxon>
        <taxon>Imparidentia</taxon>
        <taxon>Neoheterodontei</taxon>
        <taxon>Myida</taxon>
        <taxon>Dreissenoidea</taxon>
        <taxon>Dreissenidae</taxon>
        <taxon>Dreissena</taxon>
    </lineage>
</organism>
<name>A0A9D4R556_DREPO</name>
<keyword evidence="4" id="KW-1133">Transmembrane helix</keyword>
<keyword evidence="4" id="KW-0472">Membrane</keyword>
<protein>
    <recommendedName>
        <fullName evidence="5">Phospholipid/glycerol acyltransferase domain-containing protein</fullName>
    </recommendedName>
</protein>
<accession>A0A9D4R556</accession>
<feature type="transmembrane region" description="Helical" evidence="4">
    <location>
        <begin position="273"/>
        <end position="297"/>
    </location>
</feature>
<dbReference type="GO" id="GO:0016746">
    <property type="term" value="F:acyltransferase activity"/>
    <property type="evidence" value="ECO:0007669"/>
    <property type="project" value="UniProtKB-KW"/>
</dbReference>
<reference evidence="6" key="1">
    <citation type="journal article" date="2019" name="bioRxiv">
        <title>The Genome of the Zebra Mussel, Dreissena polymorpha: A Resource for Invasive Species Research.</title>
        <authorList>
            <person name="McCartney M.A."/>
            <person name="Auch B."/>
            <person name="Kono T."/>
            <person name="Mallez S."/>
            <person name="Zhang Y."/>
            <person name="Obille A."/>
            <person name="Becker A."/>
            <person name="Abrahante J.E."/>
            <person name="Garbe J."/>
            <person name="Badalamenti J.P."/>
            <person name="Herman A."/>
            <person name="Mangelson H."/>
            <person name="Liachko I."/>
            <person name="Sullivan S."/>
            <person name="Sone E.D."/>
            <person name="Koren S."/>
            <person name="Silverstein K.A.T."/>
            <person name="Beckman K.B."/>
            <person name="Gohl D.M."/>
        </authorList>
    </citation>
    <scope>NUCLEOTIDE SEQUENCE</scope>
    <source>
        <strain evidence="6">Duluth1</strain>
        <tissue evidence="6">Whole animal</tissue>
    </source>
</reference>
<dbReference type="InterPro" id="IPR032098">
    <property type="entry name" value="Acyltransf_C"/>
</dbReference>
<reference evidence="6" key="2">
    <citation type="submission" date="2020-11" db="EMBL/GenBank/DDBJ databases">
        <authorList>
            <person name="McCartney M.A."/>
            <person name="Auch B."/>
            <person name="Kono T."/>
            <person name="Mallez S."/>
            <person name="Becker A."/>
            <person name="Gohl D.M."/>
            <person name="Silverstein K.A.T."/>
            <person name="Koren S."/>
            <person name="Bechman K.B."/>
            <person name="Herman A."/>
            <person name="Abrahante J.E."/>
            <person name="Garbe J."/>
        </authorList>
    </citation>
    <scope>NUCLEOTIDE SEQUENCE</scope>
    <source>
        <strain evidence="6">Duluth1</strain>
        <tissue evidence="6">Whole animal</tissue>
    </source>
</reference>
<dbReference type="InterPro" id="IPR002123">
    <property type="entry name" value="Plipid/glycerol_acylTrfase"/>
</dbReference>
<dbReference type="PANTHER" id="PTHR10983">
    <property type="entry name" value="1-ACYLGLYCEROL-3-PHOSPHATE ACYLTRANSFERASE-RELATED"/>
    <property type="match status" value="1"/>
</dbReference>
<dbReference type="CDD" id="cd07990">
    <property type="entry name" value="LPLAT_LCLAT1-like"/>
    <property type="match status" value="1"/>
</dbReference>
<dbReference type="Proteomes" id="UP000828390">
    <property type="component" value="Unassembled WGS sequence"/>
</dbReference>
<evidence type="ECO:0000256" key="2">
    <source>
        <dbReference type="ARBA" id="ARBA00022679"/>
    </source>
</evidence>
<dbReference type="Pfam" id="PF01553">
    <property type="entry name" value="Acyltransferase"/>
    <property type="match status" value="1"/>
</dbReference>
<dbReference type="Pfam" id="PF16076">
    <property type="entry name" value="Acyltransf_C"/>
    <property type="match status" value="1"/>
</dbReference>
<evidence type="ECO:0000313" key="6">
    <source>
        <dbReference type="EMBL" id="KAH3854327.1"/>
    </source>
</evidence>
<dbReference type="GO" id="GO:0036149">
    <property type="term" value="P:phosphatidylinositol acyl-chain remodeling"/>
    <property type="evidence" value="ECO:0007669"/>
    <property type="project" value="TreeGrafter"/>
</dbReference>
<comment type="caution">
    <text evidence="6">The sequence shown here is derived from an EMBL/GenBank/DDBJ whole genome shotgun (WGS) entry which is preliminary data.</text>
</comment>
<keyword evidence="4" id="KW-0812">Transmembrane</keyword>
<dbReference type="SMART" id="SM00563">
    <property type="entry name" value="PlsC"/>
    <property type="match status" value="1"/>
</dbReference>
<keyword evidence="2" id="KW-0808">Transferase</keyword>
<proteinExistence type="inferred from homology"/>
<comment type="similarity">
    <text evidence="1">Belongs to the 1-acyl-sn-glycerol-3-phosphate acyltransferase family.</text>
</comment>
<dbReference type="SUPFAM" id="SSF69593">
    <property type="entry name" value="Glycerol-3-phosphate (1)-acyltransferase"/>
    <property type="match status" value="1"/>
</dbReference>
<sequence length="303" mass="35726">MYEVLFGTKVRIYGRIASNEDATLMIMNHRTRFDWLYLFSFQVRHASIRRYTISLKNMLKMLPGIGWAMQIAGYIFLDRKWEEDQENITKCLKVFQEVKCRPQILLFPEGTDLTTHTKARSDAYAEKNSLPKYTYLLHPRTTGFTHFVQEMKKGGILDKVMDITIAYPRGIPQNEMDIIRGNFAKEIHFLIQTFPNSEIPSGKDQLNQWCCERWRIKETVLNNFYEKKSFSSEEPELITNESLVRALFMYAWVTWSLLQLSFAYFLWVYPALWVYVVLCTIFYVSVSKFTKGFNILIADAIKK</sequence>
<feature type="domain" description="Phospholipid/glycerol acyltransferase" evidence="5">
    <location>
        <begin position="23"/>
        <end position="145"/>
    </location>
</feature>
<keyword evidence="7" id="KW-1185">Reference proteome</keyword>
<gene>
    <name evidence="6" type="ORF">DPMN_096864</name>
</gene>
<dbReference type="AlphaFoldDB" id="A0A9D4R556"/>
<dbReference type="EMBL" id="JAIWYP010000003">
    <property type="protein sequence ID" value="KAH3854327.1"/>
    <property type="molecule type" value="Genomic_DNA"/>
</dbReference>